<dbReference type="PANTHER" id="PTHR43205:SF7">
    <property type="entry name" value="PROSTAGLANDIN REDUCTASE 1"/>
    <property type="match status" value="1"/>
</dbReference>
<gene>
    <name evidence="3" type="primary">curA_1</name>
    <name evidence="3" type="ORF">ERS450000_01845</name>
</gene>
<evidence type="ECO:0000313" key="4">
    <source>
        <dbReference type="Proteomes" id="UP000057820"/>
    </source>
</evidence>
<protein>
    <submittedName>
        <fullName evidence="3">NADPH-dependent curcumin reductase</fullName>
        <ecNumber evidence="3">1.3.1.-</ecNumber>
    </submittedName>
</protein>
<accession>A0A0H5NKE9</accession>
<proteinExistence type="predicted"/>
<dbReference type="InterPro" id="IPR013149">
    <property type="entry name" value="ADH-like_C"/>
</dbReference>
<dbReference type="SUPFAM" id="SSF51735">
    <property type="entry name" value="NAD(P)-binding Rossmann-fold domains"/>
    <property type="match status" value="1"/>
</dbReference>
<dbReference type="GO" id="GO:0016628">
    <property type="term" value="F:oxidoreductase activity, acting on the CH-CH group of donors, NAD or NADP as acceptor"/>
    <property type="evidence" value="ECO:0007669"/>
    <property type="project" value="InterPro"/>
</dbReference>
<feature type="domain" description="Enoyl reductase (ER)" evidence="2">
    <location>
        <begin position="16"/>
        <end position="339"/>
    </location>
</feature>
<name>A0A0H5NKE9_NOCFR</name>
<dbReference type="InterPro" id="IPR011032">
    <property type="entry name" value="GroES-like_sf"/>
</dbReference>
<dbReference type="EC" id="1.3.1.-" evidence="3"/>
<dbReference type="SMART" id="SM00829">
    <property type="entry name" value="PKS_ER"/>
    <property type="match status" value="1"/>
</dbReference>
<keyword evidence="1 3" id="KW-0560">Oxidoreductase</keyword>
<dbReference type="EMBL" id="LN868938">
    <property type="protein sequence ID" value="CRY76420.1"/>
    <property type="molecule type" value="Genomic_DNA"/>
</dbReference>
<dbReference type="InterPro" id="IPR020843">
    <property type="entry name" value="ER"/>
</dbReference>
<dbReference type="KEGG" id="nfr:ERS450000_01845"/>
<dbReference type="Pfam" id="PF16884">
    <property type="entry name" value="ADH_N_2"/>
    <property type="match status" value="1"/>
</dbReference>
<dbReference type="SUPFAM" id="SSF50129">
    <property type="entry name" value="GroES-like"/>
    <property type="match status" value="1"/>
</dbReference>
<dbReference type="InterPro" id="IPR041694">
    <property type="entry name" value="ADH_N_2"/>
</dbReference>
<dbReference type="Gene3D" id="3.90.180.10">
    <property type="entry name" value="Medium-chain alcohol dehydrogenases, catalytic domain"/>
    <property type="match status" value="1"/>
</dbReference>
<dbReference type="Gene3D" id="3.40.50.720">
    <property type="entry name" value="NAD(P)-binding Rossmann-like Domain"/>
    <property type="match status" value="1"/>
</dbReference>
<dbReference type="AlphaFoldDB" id="A0A0H5NKE9"/>
<evidence type="ECO:0000313" key="3">
    <source>
        <dbReference type="EMBL" id="CRY76420.1"/>
    </source>
</evidence>
<dbReference type="InterPro" id="IPR036291">
    <property type="entry name" value="NAD(P)-bd_dom_sf"/>
</dbReference>
<dbReference type="CDD" id="cd05288">
    <property type="entry name" value="PGDH"/>
    <property type="match status" value="1"/>
</dbReference>
<dbReference type="InterPro" id="IPR045010">
    <property type="entry name" value="MDR_fam"/>
</dbReference>
<dbReference type="RefSeq" id="WP_060591937.1">
    <property type="nucleotide sequence ID" value="NZ_CP031418.1"/>
</dbReference>
<reference evidence="4" key="1">
    <citation type="submission" date="2015-03" db="EMBL/GenBank/DDBJ databases">
        <authorList>
            <consortium name="Pathogen Informatics"/>
        </authorList>
    </citation>
    <scope>NUCLEOTIDE SEQUENCE [LARGE SCALE GENOMIC DNA]</scope>
    <source>
        <strain evidence="4">NCTC11134</strain>
    </source>
</reference>
<evidence type="ECO:0000259" key="2">
    <source>
        <dbReference type="SMART" id="SM00829"/>
    </source>
</evidence>
<evidence type="ECO:0000256" key="1">
    <source>
        <dbReference type="ARBA" id="ARBA00023002"/>
    </source>
</evidence>
<dbReference type="Pfam" id="PF00107">
    <property type="entry name" value="ADH_zinc_N"/>
    <property type="match status" value="1"/>
</dbReference>
<dbReference type="Proteomes" id="UP000057820">
    <property type="component" value="Chromosome 1"/>
</dbReference>
<organism evidence="3 4">
    <name type="scientific">Nocardia farcinica</name>
    <dbReference type="NCBI Taxonomy" id="37329"/>
    <lineage>
        <taxon>Bacteria</taxon>
        <taxon>Bacillati</taxon>
        <taxon>Actinomycetota</taxon>
        <taxon>Actinomycetes</taxon>
        <taxon>Mycobacteriales</taxon>
        <taxon>Nocardiaceae</taxon>
        <taxon>Nocardia</taxon>
    </lineage>
</organism>
<sequence length="344" mass="35788">MPDINRRLVLARRPQGRVRPTDLELRTVALPEPGPGQALVRNTWLSIDPSVRIRFAATTPRGYLPPLREGEPLAGLALGEVVASRHPGFAVGDLVSHTLGYRDYAVVGADSATIGGYGAPTRIDTDGLPPQWFLGPLGSAGLTAYVGLTAILELRPADTLWVSAAAGAVGGLAAQLARLRGATVIGSAGGPAKVAFLRDELGIAAFDYRACPPAAALAELAPAGLDAYFDNVGGEHLTAALDAMRAEGRIALCGAVAEYDGAGAAGPGNLFQMVSKQLRMRGFRAGSFTDLEPAMRAEVAAHLRAGRLVHRETVFDGLERAADALCAMLAGETVGKTLCRLIPA</sequence>
<dbReference type="PANTHER" id="PTHR43205">
    <property type="entry name" value="PROSTAGLANDIN REDUCTASE"/>
    <property type="match status" value="1"/>
</dbReference>